<reference evidence="1 2" key="1">
    <citation type="submission" date="2024-02" db="EMBL/GenBank/DDBJ databases">
        <title>High-quality chromosome-scale genome assembly of Pensacola bahiagrass (Paspalum notatum Flugge var. saurae).</title>
        <authorList>
            <person name="Vega J.M."/>
            <person name="Podio M."/>
            <person name="Orjuela J."/>
            <person name="Siena L.A."/>
            <person name="Pessino S.C."/>
            <person name="Combes M.C."/>
            <person name="Mariac C."/>
            <person name="Albertini E."/>
            <person name="Pupilli F."/>
            <person name="Ortiz J.P.A."/>
            <person name="Leblanc O."/>
        </authorList>
    </citation>
    <scope>NUCLEOTIDE SEQUENCE [LARGE SCALE GENOMIC DNA]</scope>
    <source>
        <strain evidence="1">R1</strain>
        <tissue evidence="1">Leaf</tissue>
    </source>
</reference>
<protein>
    <submittedName>
        <fullName evidence="1">Uncharacterized protein</fullName>
    </submittedName>
</protein>
<name>A0AAQ3SRP2_PASNO</name>
<sequence>MSTKKMLCSSAKASVHTTVRGQAQLNLNANVPLSQAKKRVSINLTGGNAEGSVSKTSTS</sequence>
<organism evidence="1 2">
    <name type="scientific">Paspalum notatum var. saurae</name>
    <dbReference type="NCBI Taxonomy" id="547442"/>
    <lineage>
        <taxon>Eukaryota</taxon>
        <taxon>Viridiplantae</taxon>
        <taxon>Streptophyta</taxon>
        <taxon>Embryophyta</taxon>
        <taxon>Tracheophyta</taxon>
        <taxon>Spermatophyta</taxon>
        <taxon>Magnoliopsida</taxon>
        <taxon>Liliopsida</taxon>
        <taxon>Poales</taxon>
        <taxon>Poaceae</taxon>
        <taxon>PACMAD clade</taxon>
        <taxon>Panicoideae</taxon>
        <taxon>Andropogonodae</taxon>
        <taxon>Paspaleae</taxon>
        <taxon>Paspalinae</taxon>
        <taxon>Paspalum</taxon>
    </lineage>
</organism>
<dbReference type="Proteomes" id="UP001341281">
    <property type="component" value="Chromosome 02"/>
</dbReference>
<evidence type="ECO:0000313" key="2">
    <source>
        <dbReference type="Proteomes" id="UP001341281"/>
    </source>
</evidence>
<keyword evidence="2" id="KW-1185">Reference proteome</keyword>
<dbReference type="EMBL" id="CP144746">
    <property type="protein sequence ID" value="WVZ59315.1"/>
    <property type="molecule type" value="Genomic_DNA"/>
</dbReference>
<evidence type="ECO:0000313" key="1">
    <source>
        <dbReference type="EMBL" id="WVZ59315.1"/>
    </source>
</evidence>
<dbReference type="AlphaFoldDB" id="A0AAQ3SRP2"/>
<proteinExistence type="predicted"/>
<gene>
    <name evidence="1" type="ORF">U9M48_009472</name>
</gene>
<accession>A0AAQ3SRP2</accession>